<evidence type="ECO:0000313" key="2">
    <source>
        <dbReference type="Proteomes" id="UP001055811"/>
    </source>
</evidence>
<gene>
    <name evidence="1" type="ORF">L2E82_13027</name>
</gene>
<dbReference type="EMBL" id="CM042010">
    <property type="protein sequence ID" value="KAI3782966.1"/>
    <property type="molecule type" value="Genomic_DNA"/>
</dbReference>
<protein>
    <submittedName>
        <fullName evidence="1">Uncharacterized protein</fullName>
    </submittedName>
</protein>
<keyword evidence="2" id="KW-1185">Reference proteome</keyword>
<comment type="caution">
    <text evidence="1">The sequence shown here is derived from an EMBL/GenBank/DDBJ whole genome shotgun (WGS) entry which is preliminary data.</text>
</comment>
<dbReference type="Proteomes" id="UP001055811">
    <property type="component" value="Linkage Group LG02"/>
</dbReference>
<proteinExistence type="predicted"/>
<sequence>MYIAYAVAVAIHCLCCHRRSDPQPSLPSRSIASISVGVPYQNLMLGVLYQKIVSAMVVVDPRKLERRRLMEKEHQWRPTIFIGD</sequence>
<name>A0ACB9GIY9_CICIN</name>
<reference evidence="1 2" key="2">
    <citation type="journal article" date="2022" name="Mol. Ecol. Resour.">
        <title>The genomes of chicory, endive, great burdock and yacon provide insights into Asteraceae paleo-polyploidization history and plant inulin production.</title>
        <authorList>
            <person name="Fan W."/>
            <person name="Wang S."/>
            <person name="Wang H."/>
            <person name="Wang A."/>
            <person name="Jiang F."/>
            <person name="Liu H."/>
            <person name="Zhao H."/>
            <person name="Xu D."/>
            <person name="Zhang Y."/>
        </authorList>
    </citation>
    <scope>NUCLEOTIDE SEQUENCE [LARGE SCALE GENOMIC DNA]</scope>
    <source>
        <strain evidence="2">cv. Punajuju</strain>
        <tissue evidence="1">Leaves</tissue>
    </source>
</reference>
<evidence type="ECO:0000313" key="1">
    <source>
        <dbReference type="EMBL" id="KAI3782966.1"/>
    </source>
</evidence>
<accession>A0ACB9GIY9</accession>
<organism evidence="1 2">
    <name type="scientific">Cichorium intybus</name>
    <name type="common">Chicory</name>
    <dbReference type="NCBI Taxonomy" id="13427"/>
    <lineage>
        <taxon>Eukaryota</taxon>
        <taxon>Viridiplantae</taxon>
        <taxon>Streptophyta</taxon>
        <taxon>Embryophyta</taxon>
        <taxon>Tracheophyta</taxon>
        <taxon>Spermatophyta</taxon>
        <taxon>Magnoliopsida</taxon>
        <taxon>eudicotyledons</taxon>
        <taxon>Gunneridae</taxon>
        <taxon>Pentapetalae</taxon>
        <taxon>asterids</taxon>
        <taxon>campanulids</taxon>
        <taxon>Asterales</taxon>
        <taxon>Asteraceae</taxon>
        <taxon>Cichorioideae</taxon>
        <taxon>Cichorieae</taxon>
        <taxon>Cichoriinae</taxon>
        <taxon>Cichorium</taxon>
    </lineage>
</organism>
<reference evidence="2" key="1">
    <citation type="journal article" date="2022" name="Mol. Ecol. Resour.">
        <title>The genomes of chicory, endive, great burdock and yacon provide insights into Asteraceae palaeo-polyploidization history and plant inulin production.</title>
        <authorList>
            <person name="Fan W."/>
            <person name="Wang S."/>
            <person name="Wang H."/>
            <person name="Wang A."/>
            <person name="Jiang F."/>
            <person name="Liu H."/>
            <person name="Zhao H."/>
            <person name="Xu D."/>
            <person name="Zhang Y."/>
        </authorList>
    </citation>
    <scope>NUCLEOTIDE SEQUENCE [LARGE SCALE GENOMIC DNA]</scope>
    <source>
        <strain evidence="2">cv. Punajuju</strain>
    </source>
</reference>